<accession>A0A3B0SGE7</accession>
<dbReference type="EMBL" id="UOEK01000172">
    <property type="protein sequence ID" value="VAV99838.1"/>
    <property type="molecule type" value="Genomic_DNA"/>
</dbReference>
<gene>
    <name evidence="1" type="ORF">MNBD_ACTINO02-2615</name>
</gene>
<proteinExistence type="predicted"/>
<protein>
    <submittedName>
        <fullName evidence="1">Uncharacterized protein</fullName>
    </submittedName>
</protein>
<feature type="non-terminal residue" evidence="1">
    <location>
        <position position="136"/>
    </location>
</feature>
<evidence type="ECO:0000313" key="1">
    <source>
        <dbReference type="EMBL" id="VAV99838.1"/>
    </source>
</evidence>
<dbReference type="AlphaFoldDB" id="A0A3B0SGE7"/>
<reference evidence="1" key="1">
    <citation type="submission" date="2018-06" db="EMBL/GenBank/DDBJ databases">
        <authorList>
            <person name="Zhirakovskaya E."/>
        </authorList>
    </citation>
    <scope>NUCLEOTIDE SEQUENCE</scope>
</reference>
<organism evidence="1">
    <name type="scientific">hydrothermal vent metagenome</name>
    <dbReference type="NCBI Taxonomy" id="652676"/>
    <lineage>
        <taxon>unclassified sequences</taxon>
        <taxon>metagenomes</taxon>
        <taxon>ecological metagenomes</taxon>
    </lineage>
</organism>
<name>A0A3B0SGE7_9ZZZZ</name>
<sequence length="136" mass="13685">MLLVKVTFTLSGPSSLTFVAKPVFGATLIKSTVPAPTRTVTVPPMSSYTLVWDAMVVVVVVLVVVLVVVDGGGAAVVVVVVGGVVPLGTLVDVFCASVVVGVEVVLVGVDDVVTLGVSVVVVVTTGLLVVEDVVSE</sequence>